<reference evidence="1 2" key="1">
    <citation type="journal article" date="2022" name="bioRxiv">
        <title>The genome of the oomycete Peronosclerospora sorghi, a cosmopolitan pathogen of maize and sorghum, is inflated with dispersed pseudogenes.</title>
        <authorList>
            <person name="Fletcher K."/>
            <person name="Martin F."/>
            <person name="Isakeit T."/>
            <person name="Cavanaugh K."/>
            <person name="Magill C."/>
            <person name="Michelmore R."/>
        </authorList>
    </citation>
    <scope>NUCLEOTIDE SEQUENCE [LARGE SCALE GENOMIC DNA]</scope>
    <source>
        <strain evidence="1">P6</strain>
    </source>
</reference>
<evidence type="ECO:0000313" key="2">
    <source>
        <dbReference type="Proteomes" id="UP001163321"/>
    </source>
</evidence>
<accession>A0ACC0VXN8</accession>
<name>A0ACC0VXN8_9STRA</name>
<evidence type="ECO:0000313" key="1">
    <source>
        <dbReference type="EMBL" id="KAI9911264.1"/>
    </source>
</evidence>
<comment type="caution">
    <text evidence="1">The sequence shown here is derived from an EMBL/GenBank/DDBJ whole genome shotgun (WGS) entry which is preliminary data.</text>
</comment>
<sequence length="453" mass="50440">MLRTLGMRCFPSLTSAACRVPTTTTQVLCTAFSSPAANRRARRARRAAATAKSSIADPRTPALVADIEQLSQNGLARRVEMPHEMLERLTSIVSSRTHAQLETLRQQHVGDRRNTREFPLDMSKTPIGWSLDRSEQLPPFAYGSGETMAYLSFEVESTYACTHAVFTELQKRLPDFAPTSVLDFGAGPGTASWVANVFYGTSLGTYRVVEPSQSMVDAAEGMLLDFPGLSVRRSIAEMSKEMTSGYKYDLIVAGYVFSDITSDFERVATISALWELLRENGCLVIVDRGSPWGSHQVRSARQFLLDSVTGEENRREGVRVIAPCLHQFQCPAAGSTWCHFVQRAPVVNRPRVATSKRWHGQKGSKFSYIILQKTVKGSDEDTAAKKSKPVARILRRPLLATRHVHLDLCTPEGKLERRSVTKGRATRDVYRASRKAHWGALWPADETGYRKSK</sequence>
<organism evidence="1 2">
    <name type="scientific">Peronosclerospora sorghi</name>
    <dbReference type="NCBI Taxonomy" id="230839"/>
    <lineage>
        <taxon>Eukaryota</taxon>
        <taxon>Sar</taxon>
        <taxon>Stramenopiles</taxon>
        <taxon>Oomycota</taxon>
        <taxon>Peronosporomycetes</taxon>
        <taxon>Peronosporales</taxon>
        <taxon>Peronosporaceae</taxon>
        <taxon>Peronosclerospora</taxon>
    </lineage>
</organism>
<dbReference type="EMBL" id="CM047584">
    <property type="protein sequence ID" value="KAI9911264.1"/>
    <property type="molecule type" value="Genomic_DNA"/>
</dbReference>
<keyword evidence="2" id="KW-1185">Reference proteome</keyword>
<protein>
    <submittedName>
        <fullName evidence="1">Uncharacterized protein</fullName>
    </submittedName>
</protein>
<gene>
    <name evidence="1" type="ORF">PsorP6_009446</name>
</gene>
<proteinExistence type="predicted"/>
<dbReference type="Proteomes" id="UP001163321">
    <property type="component" value="Chromosome 5"/>
</dbReference>